<proteinExistence type="predicted"/>
<protein>
    <submittedName>
        <fullName evidence="1">Uncharacterized protein</fullName>
    </submittedName>
</protein>
<accession>A0A7C1H8K1</accession>
<dbReference type="AlphaFoldDB" id="A0A7C1H8K1"/>
<reference evidence="1" key="1">
    <citation type="journal article" date="2020" name="mSystems">
        <title>Genome- and Community-Level Interaction Insights into Carbon Utilization and Element Cycling Functions of Hydrothermarchaeota in Hydrothermal Sediment.</title>
        <authorList>
            <person name="Zhou Z."/>
            <person name="Liu Y."/>
            <person name="Xu W."/>
            <person name="Pan J."/>
            <person name="Luo Z.H."/>
            <person name="Li M."/>
        </authorList>
    </citation>
    <scope>NUCLEOTIDE SEQUENCE [LARGE SCALE GENOMIC DNA]</scope>
    <source>
        <strain evidence="1">SpSt-1179</strain>
    </source>
</reference>
<comment type="caution">
    <text evidence="1">The sequence shown here is derived from an EMBL/GenBank/DDBJ whole genome shotgun (WGS) entry which is preliminary data.</text>
</comment>
<sequence>MRKIIVIIVLLVVSIGTLMGVFMEEELTAQQFGFSGEVNTVKIEIVKLGAELMISDPEILTFNRAGFLVSRETDGARTKYTYDDLERLITKEFVDEEGSVFQRVDIYYDGDFYDAVAYDESGIELERTRYWYDTDERTLVFSILTETGVSTNTLFFDESGRKLESYSIVRENIPELETDVYIVVESKFSYDSYGSLNGERMIVRIRKEGQEQATEYRKRVDILSRDEKGNPVREFHRTEFLDGSNPPEEFIYSREFSYY</sequence>
<dbReference type="InterPro" id="IPR006530">
    <property type="entry name" value="YD"/>
</dbReference>
<name>A0A7C1H8K1_9BACT</name>
<organism evidence="1">
    <name type="scientific">Mesotoga infera</name>
    <dbReference type="NCBI Taxonomy" id="1236046"/>
    <lineage>
        <taxon>Bacteria</taxon>
        <taxon>Thermotogati</taxon>
        <taxon>Thermotogota</taxon>
        <taxon>Thermotogae</taxon>
        <taxon>Kosmotogales</taxon>
        <taxon>Kosmotogaceae</taxon>
        <taxon>Mesotoga</taxon>
    </lineage>
</organism>
<gene>
    <name evidence="1" type="ORF">ENN47_03295</name>
</gene>
<dbReference type="Gene3D" id="2.180.10.10">
    <property type="entry name" value="RHS repeat-associated core"/>
    <property type="match status" value="1"/>
</dbReference>
<evidence type="ECO:0000313" key="1">
    <source>
        <dbReference type="EMBL" id="HDP77208.1"/>
    </source>
</evidence>
<dbReference type="Proteomes" id="UP000886198">
    <property type="component" value="Unassembled WGS sequence"/>
</dbReference>
<dbReference type="EMBL" id="DSBT01000098">
    <property type="protein sequence ID" value="HDP77208.1"/>
    <property type="molecule type" value="Genomic_DNA"/>
</dbReference>
<dbReference type="NCBIfam" id="TIGR01643">
    <property type="entry name" value="YD_repeat_2x"/>
    <property type="match status" value="1"/>
</dbReference>